<accession>A0ACB6ZSJ2</accession>
<comment type="caution">
    <text evidence="1">The sequence shown here is derived from an EMBL/GenBank/DDBJ whole genome shotgun (WGS) entry which is preliminary data.</text>
</comment>
<dbReference type="Proteomes" id="UP000886501">
    <property type="component" value="Unassembled WGS sequence"/>
</dbReference>
<reference evidence="1" key="1">
    <citation type="submission" date="2019-10" db="EMBL/GenBank/DDBJ databases">
        <authorList>
            <consortium name="DOE Joint Genome Institute"/>
            <person name="Kuo A."/>
            <person name="Miyauchi S."/>
            <person name="Kiss E."/>
            <person name="Drula E."/>
            <person name="Kohler A."/>
            <person name="Sanchez-Garcia M."/>
            <person name="Andreopoulos B."/>
            <person name="Barry K.W."/>
            <person name="Bonito G."/>
            <person name="Buee M."/>
            <person name="Carver A."/>
            <person name="Chen C."/>
            <person name="Cichocki N."/>
            <person name="Clum A."/>
            <person name="Culley D."/>
            <person name="Crous P.W."/>
            <person name="Fauchery L."/>
            <person name="Girlanda M."/>
            <person name="Hayes R."/>
            <person name="Keri Z."/>
            <person name="Labutti K."/>
            <person name="Lipzen A."/>
            <person name="Lombard V."/>
            <person name="Magnuson J."/>
            <person name="Maillard F."/>
            <person name="Morin E."/>
            <person name="Murat C."/>
            <person name="Nolan M."/>
            <person name="Ohm R."/>
            <person name="Pangilinan J."/>
            <person name="Pereira M."/>
            <person name="Perotto S."/>
            <person name="Peter M."/>
            <person name="Riley R."/>
            <person name="Sitrit Y."/>
            <person name="Stielow B."/>
            <person name="Szollosi G."/>
            <person name="Zifcakova L."/>
            <person name="Stursova M."/>
            <person name="Spatafora J.W."/>
            <person name="Tedersoo L."/>
            <person name="Vaario L.-M."/>
            <person name="Yamada A."/>
            <person name="Yan M."/>
            <person name="Wang P."/>
            <person name="Xu J."/>
            <person name="Bruns T."/>
            <person name="Baldrian P."/>
            <person name="Vilgalys R."/>
            <person name="Henrissat B."/>
            <person name="Grigoriev I.V."/>
            <person name="Hibbett D."/>
            <person name="Nagy L.G."/>
            <person name="Martin F.M."/>
        </authorList>
    </citation>
    <scope>NUCLEOTIDE SEQUENCE</scope>
    <source>
        <strain evidence="1">P2</strain>
    </source>
</reference>
<evidence type="ECO:0000313" key="2">
    <source>
        <dbReference type="Proteomes" id="UP000886501"/>
    </source>
</evidence>
<gene>
    <name evidence="1" type="ORF">BDM02DRAFT_2960161</name>
</gene>
<proteinExistence type="predicted"/>
<reference evidence="1" key="2">
    <citation type="journal article" date="2020" name="Nat. Commun.">
        <title>Large-scale genome sequencing of mycorrhizal fungi provides insights into the early evolution of symbiotic traits.</title>
        <authorList>
            <person name="Miyauchi S."/>
            <person name="Kiss E."/>
            <person name="Kuo A."/>
            <person name="Drula E."/>
            <person name="Kohler A."/>
            <person name="Sanchez-Garcia M."/>
            <person name="Morin E."/>
            <person name="Andreopoulos B."/>
            <person name="Barry K.W."/>
            <person name="Bonito G."/>
            <person name="Buee M."/>
            <person name="Carver A."/>
            <person name="Chen C."/>
            <person name="Cichocki N."/>
            <person name="Clum A."/>
            <person name="Culley D."/>
            <person name="Crous P.W."/>
            <person name="Fauchery L."/>
            <person name="Girlanda M."/>
            <person name="Hayes R.D."/>
            <person name="Keri Z."/>
            <person name="LaButti K."/>
            <person name="Lipzen A."/>
            <person name="Lombard V."/>
            <person name="Magnuson J."/>
            <person name="Maillard F."/>
            <person name="Murat C."/>
            <person name="Nolan M."/>
            <person name="Ohm R.A."/>
            <person name="Pangilinan J."/>
            <person name="Pereira M.F."/>
            <person name="Perotto S."/>
            <person name="Peter M."/>
            <person name="Pfister S."/>
            <person name="Riley R."/>
            <person name="Sitrit Y."/>
            <person name="Stielow J.B."/>
            <person name="Szollosi G."/>
            <person name="Zifcakova L."/>
            <person name="Stursova M."/>
            <person name="Spatafora J.W."/>
            <person name="Tedersoo L."/>
            <person name="Vaario L.M."/>
            <person name="Yamada A."/>
            <person name="Yan M."/>
            <person name="Wang P."/>
            <person name="Xu J."/>
            <person name="Bruns T."/>
            <person name="Baldrian P."/>
            <person name="Vilgalys R."/>
            <person name="Dunand C."/>
            <person name="Henrissat B."/>
            <person name="Grigoriev I.V."/>
            <person name="Hibbett D."/>
            <person name="Nagy L.G."/>
            <person name="Martin F.M."/>
        </authorList>
    </citation>
    <scope>NUCLEOTIDE SEQUENCE</scope>
    <source>
        <strain evidence="1">P2</strain>
    </source>
</reference>
<keyword evidence="2" id="KW-1185">Reference proteome</keyword>
<sequence length="539" mass="59513">MMPTDAEREPLLSTRSRDDFESQDGQLKPAIPNHLTGEAFDNVPVHKRKLGLTSAVFLIFNGMIGTGIFATPSVILRSAGSVGMAFTMWLIGAVVAATGSAVYLEYGTTLPRNGGEKNYLEYVYRNPRFLATCVYAMYGMFLGWGSANAVIFGEYLLHAFNVEATTYNVRGIAFGCLTVSFIMHSCFMTAGLRLQNTLGFFKLLILISIVVTGMAHLAGVPGFELKADAEVPDNLQWSKLWEGSGNGATAFVTGLYNVIWSFIGYNNANYVLSEIRDPVRTIKRANPIALAFITVTYLLANIAYFGAVSKNDILHSGRIVAALFFRNIFGQDTERILSLMIALSTWGNNLASFFTHGRLIQELGREGILPWSSFFASDRPFRTPIAGLLVQWAVSSVHVLLPPPGDAYLFVLSLSSYPSSLINTFISAGLLYIHLRPEAISALGWNPPFRAYTAAIWFFFASNVFLVVVPFVPPASGYQVFEHIPYYLHCIVALVIGFLGAVYWYVKVVYLPHRGGYELKAEDVEEDGISRTVLRRVPL</sequence>
<evidence type="ECO:0000313" key="1">
    <source>
        <dbReference type="EMBL" id="KAF9652380.1"/>
    </source>
</evidence>
<name>A0ACB6ZSJ2_THEGA</name>
<protein>
    <submittedName>
        <fullName evidence="1">Amino acid transporter</fullName>
    </submittedName>
</protein>
<organism evidence="1 2">
    <name type="scientific">Thelephora ganbajun</name>
    <name type="common">Ganba fungus</name>
    <dbReference type="NCBI Taxonomy" id="370292"/>
    <lineage>
        <taxon>Eukaryota</taxon>
        <taxon>Fungi</taxon>
        <taxon>Dikarya</taxon>
        <taxon>Basidiomycota</taxon>
        <taxon>Agaricomycotina</taxon>
        <taxon>Agaricomycetes</taxon>
        <taxon>Thelephorales</taxon>
        <taxon>Thelephoraceae</taxon>
        <taxon>Thelephora</taxon>
    </lineage>
</organism>
<dbReference type="EMBL" id="MU117969">
    <property type="protein sequence ID" value="KAF9652380.1"/>
    <property type="molecule type" value="Genomic_DNA"/>
</dbReference>